<dbReference type="Pfam" id="PF05380">
    <property type="entry name" value="Peptidase_A17"/>
    <property type="match status" value="1"/>
</dbReference>
<name>A0A914YY69_9BILA</name>
<proteinExistence type="predicted"/>
<dbReference type="SUPFAM" id="SSF56672">
    <property type="entry name" value="DNA/RNA polymerases"/>
    <property type="match status" value="1"/>
</dbReference>
<dbReference type="WBParaSite" id="PSU_v2.g4896.t1">
    <property type="protein sequence ID" value="PSU_v2.g4896.t1"/>
    <property type="gene ID" value="PSU_v2.g4896"/>
</dbReference>
<evidence type="ECO:0000313" key="1">
    <source>
        <dbReference type="Proteomes" id="UP000887577"/>
    </source>
</evidence>
<dbReference type="PANTHER" id="PTHR47331">
    <property type="entry name" value="PHD-TYPE DOMAIN-CONTAINING PROTEIN"/>
    <property type="match status" value="1"/>
</dbReference>
<sequence>MLYLNLEKHVIISDLEKAFLQVGLKPCDRNTTCFLWLKDPYGPVTKDNLLTLRFTRVAFGIISSAYLLAAVITHHLKKYGTPLSWEILKSIYIDNVLFAADTTEEAIAKFHESIQLFKTAKMNLRDHISNSPELNQYFSQHQRIPNGPHKILGIPWDIVTDSLIMKSLKMPENIAKWTKRNVLKTIAQAFDPLGFLSPVHLKGKIFFQSLWKKSYSWDQPLDDVDKEIWLNILTETCGATVCIPRHLLKNSQNAQNAKFELHVFVDASKYAYAVACYLKIIANDSTTTMLIFSKSRLTPSKGLSIPKLRTPWIIYWLSNTAKFIIKEMNYNFDQVYFWTDFALRYLLD</sequence>
<dbReference type="Proteomes" id="UP000887577">
    <property type="component" value="Unplaced"/>
</dbReference>
<dbReference type="InterPro" id="IPR043502">
    <property type="entry name" value="DNA/RNA_pol_sf"/>
</dbReference>
<reference evidence="2" key="1">
    <citation type="submission" date="2022-11" db="UniProtKB">
        <authorList>
            <consortium name="WormBaseParasite"/>
        </authorList>
    </citation>
    <scope>IDENTIFICATION</scope>
</reference>
<dbReference type="InterPro" id="IPR008042">
    <property type="entry name" value="Retrotrans_Pao"/>
</dbReference>
<protein>
    <submittedName>
        <fullName evidence="2">Reverse transcriptase domain-containing protein</fullName>
    </submittedName>
</protein>
<dbReference type="AlphaFoldDB" id="A0A914YY69"/>
<dbReference type="InterPro" id="IPR043128">
    <property type="entry name" value="Rev_trsase/Diguanyl_cyclase"/>
</dbReference>
<dbReference type="Gene3D" id="3.10.10.10">
    <property type="entry name" value="HIV Type 1 Reverse Transcriptase, subunit A, domain 1"/>
    <property type="match status" value="1"/>
</dbReference>
<keyword evidence="1" id="KW-1185">Reference proteome</keyword>
<organism evidence="1 2">
    <name type="scientific">Panagrolaimus superbus</name>
    <dbReference type="NCBI Taxonomy" id="310955"/>
    <lineage>
        <taxon>Eukaryota</taxon>
        <taxon>Metazoa</taxon>
        <taxon>Ecdysozoa</taxon>
        <taxon>Nematoda</taxon>
        <taxon>Chromadorea</taxon>
        <taxon>Rhabditida</taxon>
        <taxon>Tylenchina</taxon>
        <taxon>Panagrolaimomorpha</taxon>
        <taxon>Panagrolaimoidea</taxon>
        <taxon>Panagrolaimidae</taxon>
        <taxon>Panagrolaimus</taxon>
    </lineage>
</organism>
<accession>A0A914YY69</accession>
<evidence type="ECO:0000313" key="2">
    <source>
        <dbReference type="WBParaSite" id="PSU_v2.g4896.t1"/>
    </source>
</evidence>
<dbReference type="Gene3D" id="3.30.70.270">
    <property type="match status" value="1"/>
</dbReference>